<dbReference type="SMART" id="SM00382">
    <property type="entry name" value="AAA"/>
    <property type="match status" value="1"/>
</dbReference>
<dbReference type="InterPro" id="IPR027417">
    <property type="entry name" value="P-loop_NTPase"/>
</dbReference>
<keyword evidence="2 8" id="KW-0963">Cytoplasm</keyword>
<dbReference type="PANTHER" id="PTHR30050:SF2">
    <property type="entry name" value="CHROMOSOMAL REPLICATION INITIATOR PROTEIN DNAA"/>
    <property type="match status" value="1"/>
</dbReference>
<evidence type="ECO:0000259" key="13">
    <source>
        <dbReference type="SMART" id="SM00760"/>
    </source>
</evidence>
<dbReference type="CDD" id="cd00009">
    <property type="entry name" value="AAA"/>
    <property type="match status" value="1"/>
</dbReference>
<keyword evidence="15" id="KW-1185">Reference proteome</keyword>
<feature type="region of interest" description="Domain IV, binds dsDNA" evidence="8">
    <location>
        <begin position="360"/>
        <end position="482"/>
    </location>
</feature>
<dbReference type="NCBIfam" id="TIGR00362">
    <property type="entry name" value="DnaA"/>
    <property type="match status" value="1"/>
</dbReference>
<dbReference type="InterPro" id="IPR038454">
    <property type="entry name" value="DnaA_N_sf"/>
</dbReference>
<comment type="domain">
    <text evidence="8">Domain I is involved in oligomerization and binding regulators, domain II is flexibile and of varying length in different bacteria, domain III forms the AAA+ region, while domain IV binds dsDNA.</text>
</comment>
<evidence type="ECO:0000256" key="3">
    <source>
        <dbReference type="ARBA" id="ARBA00022705"/>
    </source>
</evidence>
<evidence type="ECO:0000313" key="15">
    <source>
        <dbReference type="Proteomes" id="UP001375370"/>
    </source>
</evidence>
<dbReference type="HAMAP" id="MF_00377">
    <property type="entry name" value="DnaA_bact"/>
    <property type="match status" value="1"/>
</dbReference>
<evidence type="ECO:0000256" key="11">
    <source>
        <dbReference type="RuleBase" id="RU004227"/>
    </source>
</evidence>
<accession>A0ABZ2J7J6</accession>
<feature type="binding site" evidence="8">
    <location>
        <position position="189"/>
    </location>
    <ligand>
        <name>ATP</name>
        <dbReference type="ChEBI" id="CHEBI:30616"/>
    </ligand>
</feature>
<feature type="binding site" evidence="8">
    <location>
        <position position="192"/>
    </location>
    <ligand>
        <name>ATP</name>
        <dbReference type="ChEBI" id="CHEBI:30616"/>
    </ligand>
</feature>
<reference evidence="14 15" key="1">
    <citation type="submission" date="2024-03" db="EMBL/GenBank/DDBJ databases">
        <title>A Dehalogenimonas Isolated from Estuarine Sediments Dihaloeliminates Chlorinated Alkanes.</title>
        <authorList>
            <person name="Yang Y."/>
            <person name="Wang H."/>
        </authorList>
    </citation>
    <scope>NUCLEOTIDE SEQUENCE [LARGE SCALE GENOMIC DNA]</scope>
    <source>
        <strain evidence="14 15">W</strain>
    </source>
</reference>
<dbReference type="EMBL" id="CP146612">
    <property type="protein sequence ID" value="WWX26248.1"/>
    <property type="molecule type" value="Genomic_DNA"/>
</dbReference>
<evidence type="ECO:0000256" key="6">
    <source>
        <dbReference type="ARBA" id="ARBA00023121"/>
    </source>
</evidence>
<keyword evidence="5 8" id="KW-0067">ATP-binding</keyword>
<feature type="binding site" evidence="8">
    <location>
        <position position="193"/>
    </location>
    <ligand>
        <name>ATP</name>
        <dbReference type="ChEBI" id="CHEBI:30616"/>
    </ligand>
</feature>
<feature type="domain" description="AAA+ ATPase" evidence="12">
    <location>
        <begin position="178"/>
        <end position="304"/>
    </location>
</feature>
<keyword evidence="7 8" id="KW-0238">DNA-binding</keyword>
<evidence type="ECO:0000256" key="8">
    <source>
        <dbReference type="HAMAP-Rule" id="MF_00377"/>
    </source>
</evidence>
<comment type="similarity">
    <text evidence="1 8 11">Belongs to the DnaA family.</text>
</comment>
<dbReference type="Gene3D" id="3.30.300.180">
    <property type="match status" value="1"/>
</dbReference>
<keyword evidence="6 8" id="KW-0446">Lipid-binding</keyword>
<dbReference type="Gene3D" id="1.10.8.60">
    <property type="match status" value="1"/>
</dbReference>
<keyword evidence="3 8" id="KW-0235">DNA replication</keyword>
<dbReference type="Gene3D" id="1.10.1750.10">
    <property type="match status" value="1"/>
</dbReference>
<evidence type="ECO:0000256" key="5">
    <source>
        <dbReference type="ARBA" id="ARBA00022840"/>
    </source>
</evidence>
<feature type="region of interest" description="Domain I, interacts with DnaA modulators" evidence="8">
    <location>
        <begin position="1"/>
        <end position="126"/>
    </location>
</feature>
<dbReference type="PRINTS" id="PR00051">
    <property type="entry name" value="DNAA"/>
</dbReference>
<dbReference type="InterPro" id="IPR013159">
    <property type="entry name" value="DnaA_C"/>
</dbReference>
<organism evidence="14 15">
    <name type="scientific">Candidatus Dehalogenimonas loeffleri</name>
    <dbReference type="NCBI Taxonomy" id="3127115"/>
    <lineage>
        <taxon>Bacteria</taxon>
        <taxon>Bacillati</taxon>
        <taxon>Chloroflexota</taxon>
        <taxon>Dehalococcoidia</taxon>
        <taxon>Dehalococcoidales</taxon>
        <taxon>Dehalococcoidaceae</taxon>
        <taxon>Dehalogenimonas</taxon>
    </lineage>
</organism>
<evidence type="ECO:0000256" key="7">
    <source>
        <dbReference type="ARBA" id="ARBA00023125"/>
    </source>
</evidence>
<dbReference type="InterPro" id="IPR020591">
    <property type="entry name" value="Chromosome_initiator_DnaA-like"/>
</dbReference>
<dbReference type="CDD" id="cd06571">
    <property type="entry name" value="Bac_DnaA_C"/>
    <property type="match status" value="1"/>
</dbReference>
<evidence type="ECO:0000256" key="4">
    <source>
        <dbReference type="ARBA" id="ARBA00022741"/>
    </source>
</evidence>
<dbReference type="Gene3D" id="3.40.50.300">
    <property type="entry name" value="P-loop containing nucleotide triphosphate hydrolases"/>
    <property type="match status" value="1"/>
</dbReference>
<dbReference type="RefSeq" id="WP_338739226.1">
    <property type="nucleotide sequence ID" value="NZ_CP146612.1"/>
</dbReference>
<dbReference type="SUPFAM" id="SSF52540">
    <property type="entry name" value="P-loop containing nucleoside triphosphate hydrolases"/>
    <property type="match status" value="1"/>
</dbReference>
<evidence type="ECO:0000259" key="12">
    <source>
        <dbReference type="SMART" id="SM00382"/>
    </source>
</evidence>
<evidence type="ECO:0000313" key="14">
    <source>
        <dbReference type="EMBL" id="WWX26248.1"/>
    </source>
</evidence>
<name>A0ABZ2J7J6_9CHLR</name>
<protein>
    <recommendedName>
        <fullName evidence="8 9">Chromosomal replication initiator protein DnaA</fullName>
    </recommendedName>
</protein>
<evidence type="ECO:0000256" key="2">
    <source>
        <dbReference type="ARBA" id="ARBA00022490"/>
    </source>
</evidence>
<comment type="function">
    <text evidence="8 10">Plays an essential role in the initiation and regulation of chromosomal replication. ATP-DnaA binds to the origin of replication (oriC) to initiate formation of the DNA replication initiation complex once per cell cycle. Binds the DnaA box (a 9 base pair repeat at the origin) and separates the double-stranded (ds)DNA. Forms a right-handed helical filament on oriC DNA; dsDNA binds to the exterior of the filament while single-stranded (ss)DNA is stabiized in the filament's interior. The ATP-DnaA-oriC complex binds and stabilizes one strand of the AT-rich DNA unwinding element (DUE), permitting loading of DNA polymerase. After initiation quickly degrades to an ADP-DnaA complex that is not apt for DNA replication. Binds acidic phospholipids.</text>
</comment>
<comment type="caution">
    <text evidence="8">Lacks conserved residue(s) required for the propagation of feature annotation.</text>
</comment>
<dbReference type="InterPro" id="IPR013317">
    <property type="entry name" value="DnaA_dom"/>
</dbReference>
<comment type="subunit">
    <text evidence="8">Oligomerizes as a right-handed, spiral filament on DNA at oriC.</text>
</comment>
<dbReference type="SUPFAM" id="SSF48295">
    <property type="entry name" value="TrpR-like"/>
    <property type="match status" value="1"/>
</dbReference>
<proteinExistence type="inferred from homology"/>
<evidence type="ECO:0000256" key="9">
    <source>
        <dbReference type="NCBIfam" id="TIGR00362"/>
    </source>
</evidence>
<comment type="subcellular location">
    <subcellularLocation>
        <location evidence="8">Cytoplasm</location>
    </subcellularLocation>
</comment>
<dbReference type="Proteomes" id="UP001375370">
    <property type="component" value="Chromosome"/>
</dbReference>
<dbReference type="InterPro" id="IPR010921">
    <property type="entry name" value="Trp_repressor/repl_initiator"/>
</dbReference>
<gene>
    <name evidence="8 14" type="primary">dnaA</name>
    <name evidence="14" type="ORF">V8247_04560</name>
</gene>
<feature type="binding site" evidence="8">
    <location>
        <position position="191"/>
    </location>
    <ligand>
        <name>ATP</name>
        <dbReference type="ChEBI" id="CHEBI:30616"/>
    </ligand>
</feature>
<dbReference type="PANTHER" id="PTHR30050">
    <property type="entry name" value="CHROMOSOMAL REPLICATION INITIATOR PROTEIN DNAA"/>
    <property type="match status" value="1"/>
</dbReference>
<dbReference type="Pfam" id="PF00308">
    <property type="entry name" value="Bac_DnaA"/>
    <property type="match status" value="1"/>
</dbReference>
<sequence length="482" mass="54102">MSRAEKPILKTLGRAFFLPEGYYFLSNHLEKLRLPTEETTISNDAGQLWETALGELECSLSRPNFRTWYIGTTGLNYDNGRFVIGVANTFVAEYLERNQRSLIEKTLIKLTGCPNMELTFQVLGNPRGARSSGKASAVTRTATRCFNPRYDFDSFIVGNSNRLAHAAALSAAQQPGRSYNPLFIHGQSGLGKTHLLQAIGQVASNEGRNVRYVSGEQFTSEFVSALKERRADEFRELYRGVDLLLIDDIQFIAGKAQTEESFFHTFNELHNSGKQIVLSADSPPRAISQLEDRLRSRFEWGLTTEIASPDEKTRLAILKARAEEAGEEITPDVLDYLASEVIRNIRELEGNLNRVLAYSRLLRSAVTPDLARRALKNIAGEPEAAQTDTPAHLLDTVAECYEINTEALVGRRRDKETANARQVAMYVLKSQNIWSLSEIGRMVGDRSAATVSHACDKITRELEFNPLLKRKINDIEGRIRRE</sequence>
<feature type="domain" description="Chromosomal replication initiator DnaA C-terminal" evidence="13">
    <location>
        <begin position="389"/>
        <end position="458"/>
    </location>
</feature>
<keyword evidence="4 8" id="KW-0547">Nucleotide-binding</keyword>
<dbReference type="SMART" id="SM00760">
    <property type="entry name" value="Bac_DnaA_C"/>
    <property type="match status" value="1"/>
</dbReference>
<dbReference type="InterPro" id="IPR001957">
    <property type="entry name" value="Chromosome_initiator_DnaA"/>
</dbReference>
<evidence type="ECO:0000256" key="10">
    <source>
        <dbReference type="RuleBase" id="RU000577"/>
    </source>
</evidence>
<evidence type="ECO:0000256" key="1">
    <source>
        <dbReference type="ARBA" id="ARBA00006583"/>
    </source>
</evidence>
<dbReference type="Pfam" id="PF08299">
    <property type="entry name" value="Bac_DnaA_C"/>
    <property type="match status" value="1"/>
</dbReference>
<dbReference type="InterPro" id="IPR003593">
    <property type="entry name" value="AAA+_ATPase"/>
</dbReference>